<dbReference type="PANTHER" id="PTHR40572:SF1">
    <property type="entry name" value="PROTEIN BAX"/>
    <property type="match status" value="1"/>
</dbReference>
<accession>A0A0F9UXL0</accession>
<sequence>MLRIIFQFLLTVFFVWALAYPFIQSDDVDQDEQTSEQPKKVKKKEKPLHNVKLPKFSEFSDVKEKKHAFFSFIRPHVEAENKKILQQRAKLQIARLMLEDNEPLQSKQSKDIIKILKSYGLPTTVDTLILKQALRRVDIIPKELALMQAANESAWGTSRFARIGLNFFGQWCYTKGCGMVPKRRNTGAAHEVAAFKSVRAAINSYFKNINTHPAYKDLRAIRENLRLEQKPILATELTHGLMSYSERGEAYIEELNTMISQNRAYFDE</sequence>
<dbReference type="PANTHER" id="PTHR40572">
    <property type="entry name" value="PROTEIN BAX"/>
    <property type="match status" value="1"/>
</dbReference>
<comment type="caution">
    <text evidence="2">The sequence shown here is derived from an EMBL/GenBank/DDBJ whole genome shotgun (WGS) entry which is preliminary data.</text>
</comment>
<dbReference type="InterPro" id="IPR002901">
    <property type="entry name" value="MGlyc_endo_b_GlcNAc-like_dom"/>
</dbReference>
<name>A0A0F9UXL0_9ZZZZ</name>
<dbReference type="AlphaFoldDB" id="A0A0F9UXL0"/>
<dbReference type="EMBL" id="LAZR01000765">
    <property type="protein sequence ID" value="KKN58348.1"/>
    <property type="molecule type" value="Genomic_DNA"/>
</dbReference>
<evidence type="ECO:0000313" key="2">
    <source>
        <dbReference type="EMBL" id="KKN58348.1"/>
    </source>
</evidence>
<dbReference type="GO" id="GO:0004040">
    <property type="term" value="F:amidase activity"/>
    <property type="evidence" value="ECO:0007669"/>
    <property type="project" value="InterPro"/>
</dbReference>
<dbReference type="InterPro" id="IPR053195">
    <property type="entry name" value="Bax-like"/>
</dbReference>
<dbReference type="Gene3D" id="1.10.530.10">
    <property type="match status" value="1"/>
</dbReference>
<organism evidence="2">
    <name type="scientific">marine sediment metagenome</name>
    <dbReference type="NCBI Taxonomy" id="412755"/>
    <lineage>
        <taxon>unclassified sequences</taxon>
        <taxon>metagenomes</taxon>
        <taxon>ecological metagenomes</taxon>
    </lineage>
</organism>
<reference evidence="2" key="1">
    <citation type="journal article" date="2015" name="Nature">
        <title>Complex archaea that bridge the gap between prokaryotes and eukaryotes.</title>
        <authorList>
            <person name="Spang A."/>
            <person name="Saw J.H."/>
            <person name="Jorgensen S.L."/>
            <person name="Zaremba-Niedzwiedzka K."/>
            <person name="Martijn J."/>
            <person name="Lind A.E."/>
            <person name="van Eijk R."/>
            <person name="Schleper C."/>
            <person name="Guy L."/>
            <person name="Ettema T.J."/>
        </authorList>
    </citation>
    <scope>NUCLEOTIDE SEQUENCE</scope>
</reference>
<evidence type="ECO:0000259" key="1">
    <source>
        <dbReference type="Pfam" id="PF01832"/>
    </source>
</evidence>
<proteinExistence type="predicted"/>
<feature type="domain" description="Mannosyl-glycoprotein endo-beta-N-acetylglucosamidase-like" evidence="1">
    <location>
        <begin position="131"/>
        <end position="262"/>
    </location>
</feature>
<dbReference type="Pfam" id="PF01832">
    <property type="entry name" value="Glucosaminidase"/>
    <property type="match status" value="1"/>
</dbReference>
<protein>
    <recommendedName>
        <fullName evidence="1">Mannosyl-glycoprotein endo-beta-N-acetylglucosamidase-like domain-containing protein</fullName>
    </recommendedName>
</protein>
<gene>
    <name evidence="2" type="ORF">LCGC14_0552830</name>
</gene>